<comment type="caution">
    <text evidence="1">The sequence shown here is derived from an EMBL/GenBank/DDBJ whole genome shotgun (WGS) entry which is preliminary data.</text>
</comment>
<gene>
    <name evidence="1" type="ORF">CS063_01550</name>
</gene>
<dbReference type="Proteomes" id="UP000224460">
    <property type="component" value="Unassembled WGS sequence"/>
</dbReference>
<reference evidence="1" key="1">
    <citation type="submission" date="2017-10" db="EMBL/GenBank/DDBJ databases">
        <title>Genome sequence of cellulolytic Lachnospiraceae bacterium XHS1971 isolated from hotspring sediment.</title>
        <authorList>
            <person name="Vasudevan G."/>
            <person name="Joshi A.J."/>
            <person name="Hivarkar S."/>
            <person name="Lanjekar V.B."/>
            <person name="Dhakephalkar P.K."/>
            <person name="Dagar S."/>
        </authorList>
    </citation>
    <scope>NUCLEOTIDE SEQUENCE</scope>
    <source>
        <strain evidence="1">XHS1971</strain>
    </source>
</reference>
<evidence type="ECO:0000313" key="2">
    <source>
        <dbReference type="Proteomes" id="UP000224460"/>
    </source>
</evidence>
<organism evidence="1 2">
    <name type="scientific">Sporanaerobium hydrogeniformans</name>
    <dbReference type="NCBI Taxonomy" id="3072179"/>
    <lineage>
        <taxon>Bacteria</taxon>
        <taxon>Bacillati</taxon>
        <taxon>Bacillota</taxon>
        <taxon>Clostridia</taxon>
        <taxon>Lachnospirales</taxon>
        <taxon>Lachnospiraceae</taxon>
        <taxon>Sporanaerobium</taxon>
    </lineage>
</organism>
<dbReference type="EMBL" id="PEDL01000001">
    <property type="protein sequence ID" value="PHV72187.1"/>
    <property type="molecule type" value="Genomic_DNA"/>
</dbReference>
<evidence type="ECO:0000313" key="1">
    <source>
        <dbReference type="EMBL" id="PHV72187.1"/>
    </source>
</evidence>
<sequence length="592" mass="63746">MPTLEATFKLYDGYNKTISQVIAGTDKATNKILKASGATDTFNTKLSKSGASAGLAAGGISKLAVALGSLITVKKAIDITDSYANTGSRLALINDGLQTQVELQEKIFNAAERSRGKYADMASAVSKMGMLAGDAFGSNDELIGFTELVQKSFRLGGSSVTEQQSAMLQLSQAMAAGRLQGDEFRSIIENAPKIAEAIAKYTGKSKGELKALSSKGMLTADIIKNAMFGMSDDINNDLKKMKRTFGDVWNDISNNALKKFEPTMEKISDLINNPKFDAFTNSIINGINGAANGVLWLINGFIELGTIIDQNREVAGLFVSILGGSMIGSAITNISTLAKGLFVTGGLLSIGIGLTMGLAYAWITFGDWFNSVMGNVYGTVYVITGAIVNAFIGVGYTIDNIVKAIFNSFVWLTNSTIDLLNMLPGVNLGKKDYWKGFMPEAPFLDLNEEFKTGYQSGSYGSKGMSNGISTMLDDLRNMFNGEDVLGSFGDFSKIDHIFKSLQFGTPFTGFDNPIEVTGKGGKAVEINMDKQDLQYLKDIAEREYINKFSTATLAPNTNIQFTGPISKETDVDMVAKHIRDIMIEEIEICAEG</sequence>
<protein>
    <submittedName>
        <fullName evidence="1">Phage tail tape measure protein</fullName>
    </submittedName>
</protein>
<name>A0AC61DIW4_9FIRM</name>
<accession>A0AC61DIW4</accession>
<keyword evidence="2" id="KW-1185">Reference proteome</keyword>
<proteinExistence type="predicted"/>